<organism evidence="1 2">
    <name type="scientific">Ralstonia solanacearum</name>
    <name type="common">Pseudomonas solanacearum</name>
    <dbReference type="NCBI Taxonomy" id="305"/>
    <lineage>
        <taxon>Bacteria</taxon>
        <taxon>Pseudomonadati</taxon>
        <taxon>Pseudomonadota</taxon>
        <taxon>Betaproteobacteria</taxon>
        <taxon>Burkholderiales</taxon>
        <taxon>Burkholderiaceae</taxon>
        <taxon>Ralstonia</taxon>
        <taxon>Ralstonia solanacearum species complex</taxon>
    </lineage>
</organism>
<reference evidence="1 2" key="1">
    <citation type="submission" date="2019-04" db="EMBL/GenBank/DDBJ databases">
        <title>Complete Genome of UW386 and Higher Quality Genome of UW700.</title>
        <authorList>
            <person name="Jacobs J."/>
            <person name="Perez A."/>
            <person name="Steidl O."/>
            <person name="Allen C."/>
        </authorList>
    </citation>
    <scope>NUCLEOTIDE SEQUENCE [LARGE SCALE GENOMIC DNA]</scope>
    <source>
        <strain evidence="1 2">UW386</strain>
        <plasmid evidence="2">puw386</plasmid>
    </source>
</reference>
<evidence type="ECO:0000313" key="2">
    <source>
        <dbReference type="Proteomes" id="UP000310553"/>
    </source>
</evidence>
<proteinExistence type="predicted"/>
<geneLocation type="plasmid" evidence="2">
    <name>puw386</name>
</geneLocation>
<gene>
    <name evidence="1" type="ORF">E7Z57_19455</name>
</gene>
<evidence type="ECO:0000313" key="1">
    <source>
        <dbReference type="EMBL" id="QCX51270.1"/>
    </source>
</evidence>
<dbReference type="Proteomes" id="UP000310553">
    <property type="component" value="Plasmid pUW386"/>
</dbReference>
<sequence length="151" mass="17005">MPDAGVQSEIRIDYREIPKQSCKTANPHRTAFQCSHISKLGWVPQYRQCKAHTESSRIRRTVAEDNNDSKLTPFFFNPLSLMGLPACVAFAATRYFSGMSDRALDSLFHLGDAHAHIDDARNGNRIDASPDSTALYRIRRNSRARIPASVR</sequence>
<keyword evidence="1" id="KW-0614">Plasmid</keyword>
<dbReference type="AlphaFoldDB" id="A0AA92IFR2"/>
<dbReference type="EMBL" id="CP039340">
    <property type="protein sequence ID" value="QCX51270.1"/>
    <property type="molecule type" value="Genomic_DNA"/>
</dbReference>
<name>A0AA92IFR2_RALSL</name>
<protein>
    <submittedName>
        <fullName evidence="1">Uncharacterized protein</fullName>
    </submittedName>
</protein>
<accession>A0AA92IFR2</accession>